<dbReference type="RefSeq" id="WP_106583932.1">
    <property type="nucleotide sequence ID" value="NZ_PYGA01000011.1"/>
</dbReference>
<dbReference type="GO" id="GO:0050308">
    <property type="term" value="F:sugar-phosphatase activity"/>
    <property type="evidence" value="ECO:0007669"/>
    <property type="project" value="TreeGrafter"/>
</dbReference>
<dbReference type="SUPFAM" id="SSF56784">
    <property type="entry name" value="HAD-like"/>
    <property type="match status" value="1"/>
</dbReference>
<dbReference type="Proteomes" id="UP000240542">
    <property type="component" value="Unassembled WGS sequence"/>
</dbReference>
<comment type="caution">
    <text evidence="1">The sequence shown here is derived from an EMBL/GenBank/DDBJ whole genome shotgun (WGS) entry which is preliminary data.</text>
</comment>
<dbReference type="CDD" id="cd07505">
    <property type="entry name" value="HAD_BPGM-like"/>
    <property type="match status" value="1"/>
</dbReference>
<gene>
    <name evidence="1" type="ORF">CLV63_111153</name>
</gene>
<dbReference type="SFLD" id="SFLDS00003">
    <property type="entry name" value="Haloacid_Dehalogenase"/>
    <property type="match status" value="1"/>
</dbReference>
<dbReference type="InterPro" id="IPR006439">
    <property type="entry name" value="HAD-SF_hydro_IA"/>
</dbReference>
<organism evidence="1 2">
    <name type="scientific">Murinocardiopsis flavida</name>
    <dbReference type="NCBI Taxonomy" id="645275"/>
    <lineage>
        <taxon>Bacteria</taxon>
        <taxon>Bacillati</taxon>
        <taxon>Actinomycetota</taxon>
        <taxon>Actinomycetes</taxon>
        <taxon>Streptosporangiales</taxon>
        <taxon>Nocardiopsidaceae</taxon>
        <taxon>Murinocardiopsis</taxon>
    </lineage>
</organism>
<dbReference type="PROSITE" id="PS01228">
    <property type="entry name" value="COF_1"/>
    <property type="match status" value="1"/>
</dbReference>
<dbReference type="InterPro" id="IPR023198">
    <property type="entry name" value="PGP-like_dom2"/>
</dbReference>
<dbReference type="OrthoDB" id="9797743at2"/>
<dbReference type="PANTHER" id="PTHR43481">
    <property type="entry name" value="FRUCTOSE-1-PHOSPHATE PHOSPHATASE"/>
    <property type="match status" value="1"/>
</dbReference>
<dbReference type="Pfam" id="PF00702">
    <property type="entry name" value="Hydrolase"/>
    <property type="match status" value="1"/>
</dbReference>
<dbReference type="NCBIfam" id="TIGR01509">
    <property type="entry name" value="HAD-SF-IA-v3"/>
    <property type="match status" value="1"/>
</dbReference>
<accession>A0A2P8DH73</accession>
<dbReference type="Gene3D" id="3.40.50.1000">
    <property type="entry name" value="HAD superfamily/HAD-like"/>
    <property type="match status" value="1"/>
</dbReference>
<reference evidence="1 2" key="1">
    <citation type="submission" date="2018-03" db="EMBL/GenBank/DDBJ databases">
        <title>Genomic Encyclopedia of Archaeal and Bacterial Type Strains, Phase II (KMG-II): from individual species to whole genera.</title>
        <authorList>
            <person name="Goeker M."/>
        </authorList>
    </citation>
    <scope>NUCLEOTIDE SEQUENCE [LARGE SCALE GENOMIC DNA]</scope>
    <source>
        <strain evidence="1 2">DSM 45312</strain>
    </source>
</reference>
<dbReference type="Gene3D" id="1.10.150.240">
    <property type="entry name" value="Putative phosphatase, domain 2"/>
    <property type="match status" value="1"/>
</dbReference>
<sequence length="221" mass="23185">MRTAADARSAEPPKAVLWDMDGTLVNSEPLWGEALEEFVREHGATLTPEVLLAVVGTDDRTTMRVIANHLGRPVPDAVLDEWHDDVVGRVLRLLRDRVEPLPGAMRALAALHAEGVPMALVTSSPREVTDLVLPHIGGDRFAAVVTSADVVRRKPDPEPYLTAAKLLDVDPGAAWAVEDSPSGAASAEAAGCTVLLAPGAAPGAASPGRIALRTLDELAAP</sequence>
<evidence type="ECO:0000313" key="2">
    <source>
        <dbReference type="Proteomes" id="UP000240542"/>
    </source>
</evidence>
<keyword evidence="2" id="KW-1185">Reference proteome</keyword>
<dbReference type="EMBL" id="PYGA01000011">
    <property type="protein sequence ID" value="PSK96558.1"/>
    <property type="molecule type" value="Genomic_DNA"/>
</dbReference>
<protein>
    <submittedName>
        <fullName evidence="1">HAD superfamily hydrolase (TIGR01509 family)</fullName>
    </submittedName>
</protein>
<dbReference type="AlphaFoldDB" id="A0A2P8DH73"/>
<name>A0A2P8DH73_9ACTN</name>
<dbReference type="InterPro" id="IPR036412">
    <property type="entry name" value="HAD-like_sf"/>
</dbReference>
<evidence type="ECO:0000313" key="1">
    <source>
        <dbReference type="EMBL" id="PSK96558.1"/>
    </source>
</evidence>
<dbReference type="SFLD" id="SFLDG01129">
    <property type="entry name" value="C1.5:_HAD__Beta-PGM__Phosphata"/>
    <property type="match status" value="1"/>
</dbReference>
<dbReference type="PANTHER" id="PTHR43481:SF4">
    <property type="entry name" value="GLYCEROL-1-PHOSPHATE PHOSPHOHYDROLASE 1-RELATED"/>
    <property type="match status" value="1"/>
</dbReference>
<dbReference type="InterPro" id="IPR023214">
    <property type="entry name" value="HAD_sf"/>
</dbReference>
<proteinExistence type="predicted"/>
<keyword evidence="1" id="KW-0378">Hydrolase</keyword>
<dbReference type="InterPro" id="IPR051806">
    <property type="entry name" value="HAD-like_SPP"/>
</dbReference>